<dbReference type="EMBL" id="CAJEWN010000692">
    <property type="protein sequence ID" value="CAD2188419.1"/>
    <property type="molecule type" value="Genomic_DNA"/>
</dbReference>
<name>A0A6V7WN49_MELEN</name>
<dbReference type="GO" id="GO:0004930">
    <property type="term" value="F:G protein-coupled receptor activity"/>
    <property type="evidence" value="ECO:0007669"/>
    <property type="project" value="InterPro"/>
</dbReference>
<dbReference type="Gene3D" id="1.20.1070.10">
    <property type="entry name" value="Rhodopsin 7-helix transmembrane proteins"/>
    <property type="match status" value="1"/>
</dbReference>
<feature type="domain" description="G-protein coupled receptors family 1 profile" evidence="6">
    <location>
        <begin position="1"/>
        <end position="164"/>
    </location>
</feature>
<dbReference type="AlphaFoldDB" id="A0A6V7WN49"/>
<dbReference type="Pfam" id="PF10320">
    <property type="entry name" value="7TM_GPCR_Srsx"/>
    <property type="match status" value="1"/>
</dbReference>
<feature type="transmembrane region" description="Helical" evidence="5">
    <location>
        <begin position="109"/>
        <end position="130"/>
    </location>
</feature>
<evidence type="ECO:0000256" key="4">
    <source>
        <dbReference type="ARBA" id="ARBA00023136"/>
    </source>
</evidence>
<evidence type="ECO:0000256" key="5">
    <source>
        <dbReference type="SAM" id="Phobius"/>
    </source>
</evidence>
<evidence type="ECO:0000256" key="2">
    <source>
        <dbReference type="ARBA" id="ARBA00022692"/>
    </source>
</evidence>
<keyword evidence="2 5" id="KW-0812">Transmembrane</keyword>
<dbReference type="InterPro" id="IPR019424">
    <property type="entry name" value="7TM_GPCR_Srsx"/>
</dbReference>
<dbReference type="InterPro" id="IPR047130">
    <property type="entry name" value="7TM_GPCR_Srsx_nematod"/>
</dbReference>
<dbReference type="InterPro" id="IPR017452">
    <property type="entry name" value="GPCR_Rhodpsn_7TM"/>
</dbReference>
<keyword evidence="3 5" id="KW-1133">Transmembrane helix</keyword>
<evidence type="ECO:0000256" key="3">
    <source>
        <dbReference type="ARBA" id="ARBA00022989"/>
    </source>
</evidence>
<evidence type="ECO:0000313" key="8">
    <source>
        <dbReference type="Proteomes" id="UP000580250"/>
    </source>
</evidence>
<evidence type="ECO:0000259" key="6">
    <source>
        <dbReference type="PROSITE" id="PS50262"/>
    </source>
</evidence>
<feature type="transmembrane region" description="Helical" evidence="5">
    <location>
        <begin position="21"/>
        <end position="43"/>
    </location>
</feature>
<feature type="transmembrane region" description="Helical" evidence="5">
    <location>
        <begin position="150"/>
        <end position="170"/>
    </location>
</feature>
<evidence type="ECO:0000313" key="7">
    <source>
        <dbReference type="EMBL" id="CAD2188419.1"/>
    </source>
</evidence>
<sequence length="226" mass="25451">MASTAADRLLSVLFPLKYYKLNIRLYLTIHSILAFISGIWMSINAINLSNKYPTLPVTGSLADLLVLDMEIIYSFIMLLCGINVLLYLFVWIVVRWFHSGNNEGLIKSLIVIVSIVIGGYVIGSICKIIIDHFLNLSDIQIWTVNQFAGILINIGASAETPILYIFSSFYREAINKQLRSIFYKKKNSKNVVSVHPVLFINRGGLVHSEGLNRKTKQLEIKNNGTV</sequence>
<dbReference type="PANTHER" id="PTHR23360:SF5">
    <property type="entry name" value="G-PROTEIN COUPLED RECEPTORS FAMILY 1 PROFILE DOMAIN-CONTAINING PROTEIN"/>
    <property type="match status" value="1"/>
</dbReference>
<protein>
    <recommendedName>
        <fullName evidence="6">G-protein coupled receptors family 1 profile domain-containing protein</fullName>
    </recommendedName>
</protein>
<organism evidence="7 8">
    <name type="scientific">Meloidogyne enterolobii</name>
    <name type="common">Root-knot nematode worm</name>
    <name type="synonym">Meloidogyne mayaguensis</name>
    <dbReference type="NCBI Taxonomy" id="390850"/>
    <lineage>
        <taxon>Eukaryota</taxon>
        <taxon>Metazoa</taxon>
        <taxon>Ecdysozoa</taxon>
        <taxon>Nematoda</taxon>
        <taxon>Chromadorea</taxon>
        <taxon>Rhabditida</taxon>
        <taxon>Tylenchina</taxon>
        <taxon>Tylenchomorpha</taxon>
        <taxon>Tylenchoidea</taxon>
        <taxon>Meloidogynidae</taxon>
        <taxon>Meloidogyninae</taxon>
        <taxon>Meloidogyne</taxon>
    </lineage>
</organism>
<dbReference type="Proteomes" id="UP000580250">
    <property type="component" value="Unassembled WGS sequence"/>
</dbReference>
<comment type="subcellular location">
    <subcellularLocation>
        <location evidence="1">Membrane</location>
    </subcellularLocation>
</comment>
<dbReference type="PANTHER" id="PTHR23360">
    <property type="entry name" value="G-PROTEIN COUPLED RECEPTORS FAMILY 1 PROFILE DOMAIN-CONTAINING PROTEIN-RELATED"/>
    <property type="match status" value="1"/>
</dbReference>
<dbReference type="InterPro" id="IPR000276">
    <property type="entry name" value="GPCR_Rhodpsn"/>
</dbReference>
<dbReference type="SUPFAM" id="SSF81321">
    <property type="entry name" value="Family A G protein-coupled receptor-like"/>
    <property type="match status" value="1"/>
</dbReference>
<keyword evidence="4 5" id="KW-0472">Membrane</keyword>
<accession>A0A6V7WN49</accession>
<gene>
    <name evidence="7" type="ORF">MENT_LOCUS41070</name>
</gene>
<dbReference type="GO" id="GO:0016020">
    <property type="term" value="C:membrane"/>
    <property type="evidence" value="ECO:0007669"/>
    <property type="project" value="UniProtKB-SubCell"/>
</dbReference>
<feature type="transmembrane region" description="Helical" evidence="5">
    <location>
        <begin position="71"/>
        <end position="97"/>
    </location>
</feature>
<proteinExistence type="predicted"/>
<evidence type="ECO:0000256" key="1">
    <source>
        <dbReference type="ARBA" id="ARBA00004370"/>
    </source>
</evidence>
<dbReference type="SMART" id="SM01381">
    <property type="entry name" value="7TM_GPCR_Srsx"/>
    <property type="match status" value="1"/>
</dbReference>
<reference evidence="7 8" key="1">
    <citation type="submission" date="2020-08" db="EMBL/GenBank/DDBJ databases">
        <authorList>
            <person name="Koutsovoulos G."/>
            <person name="Danchin GJ E."/>
        </authorList>
    </citation>
    <scope>NUCLEOTIDE SEQUENCE [LARGE SCALE GENOMIC DNA]</scope>
</reference>
<dbReference type="PROSITE" id="PS50262">
    <property type="entry name" value="G_PROTEIN_RECEP_F1_2"/>
    <property type="match status" value="1"/>
</dbReference>
<comment type="caution">
    <text evidence="7">The sequence shown here is derived from an EMBL/GenBank/DDBJ whole genome shotgun (WGS) entry which is preliminary data.</text>
</comment>